<comment type="caution">
    <text evidence="2">The sequence shown here is derived from an EMBL/GenBank/DDBJ whole genome shotgun (WGS) entry which is preliminary data.</text>
</comment>
<feature type="domain" description="Methyltransferase FkbM" evidence="1">
    <location>
        <begin position="216"/>
        <end position="375"/>
    </location>
</feature>
<gene>
    <name evidence="2" type="ORF">J1C47_04950</name>
</gene>
<dbReference type="SUPFAM" id="SSF53335">
    <property type="entry name" value="S-adenosyl-L-methionine-dependent methyltransferases"/>
    <property type="match status" value="1"/>
</dbReference>
<dbReference type="Pfam" id="PF05050">
    <property type="entry name" value="Methyltransf_21"/>
    <property type="match status" value="1"/>
</dbReference>
<dbReference type="EMBL" id="JAFMPY010000004">
    <property type="protein sequence ID" value="MBO0902979.1"/>
    <property type="molecule type" value="Genomic_DNA"/>
</dbReference>
<proteinExistence type="predicted"/>
<keyword evidence="2" id="KW-0489">Methyltransferase</keyword>
<name>A0ABS3IZZ0_9HYPH</name>
<dbReference type="GO" id="GO:0032259">
    <property type="term" value="P:methylation"/>
    <property type="evidence" value="ECO:0007669"/>
    <property type="project" value="UniProtKB-KW"/>
</dbReference>
<keyword evidence="2" id="KW-0808">Transferase</keyword>
<accession>A0ABS3IZZ0</accession>
<keyword evidence="3" id="KW-1185">Reference proteome</keyword>
<protein>
    <submittedName>
        <fullName evidence="2">FkbM family methyltransferase</fullName>
    </submittedName>
</protein>
<dbReference type="GO" id="GO:0008168">
    <property type="term" value="F:methyltransferase activity"/>
    <property type="evidence" value="ECO:0007669"/>
    <property type="project" value="UniProtKB-KW"/>
</dbReference>
<dbReference type="RefSeq" id="WP_207349615.1">
    <property type="nucleotide sequence ID" value="NZ_JAFMPY010000004.1"/>
</dbReference>
<dbReference type="InterPro" id="IPR006342">
    <property type="entry name" value="FkbM_mtfrase"/>
</dbReference>
<evidence type="ECO:0000313" key="3">
    <source>
        <dbReference type="Proteomes" id="UP000664288"/>
    </source>
</evidence>
<dbReference type="Gene3D" id="3.40.50.150">
    <property type="entry name" value="Vaccinia Virus protein VP39"/>
    <property type="match status" value="1"/>
</dbReference>
<dbReference type="InterPro" id="IPR029063">
    <property type="entry name" value="SAM-dependent_MTases_sf"/>
</dbReference>
<evidence type="ECO:0000259" key="1">
    <source>
        <dbReference type="Pfam" id="PF05050"/>
    </source>
</evidence>
<reference evidence="2 3" key="1">
    <citation type="submission" date="2021-03" db="EMBL/GenBank/DDBJ databases">
        <title>Whole genome sequence of Jiella sp. MQZ13P-4.</title>
        <authorList>
            <person name="Tuo L."/>
        </authorList>
    </citation>
    <scope>NUCLEOTIDE SEQUENCE [LARGE SCALE GENOMIC DNA]</scope>
    <source>
        <strain evidence="2 3">MQZ13P-4</strain>
    </source>
</reference>
<sequence length="393" mass="41854">MTARSFEAPPDAAAAFAHLCAVNRRAPAAGPTLVAGRRLWLYGAGNLGRLARAHLDHVGQPIAGVVDRDPAGHRGAPEWAGLDIRHPAEVLPGEKAGALLAVSIVTSPFAPLAAGLRAEGWQTVVPFYDVAEAFRHVHPLSNGWFAERLAETGLAMAERVLEGFADDVSRAHHLAFAAYRLAREEWSFVGAPVTPGDRFFIAEALAALRPGERILDGGAHHGELLPRFFAACAGRPDRLFAVEPDPASLAAIDAARAGWPREVTERVSVVDAVLADRAGPVRFHAGLGYASQIAPTGAAEREATTIDALDVRPTIVKLHLEGGELAALKGAAATIARHRPILMLTTYHDAAGLVETPLYLMTALEDYAVFMRAHGFCGTGTVLYAIPKERMSR</sequence>
<organism evidence="2 3">
    <name type="scientific">Jiella sonneratiae</name>
    <dbReference type="NCBI Taxonomy" id="2816856"/>
    <lineage>
        <taxon>Bacteria</taxon>
        <taxon>Pseudomonadati</taxon>
        <taxon>Pseudomonadota</taxon>
        <taxon>Alphaproteobacteria</taxon>
        <taxon>Hyphomicrobiales</taxon>
        <taxon>Aurantimonadaceae</taxon>
        <taxon>Jiella</taxon>
    </lineage>
</organism>
<evidence type="ECO:0000313" key="2">
    <source>
        <dbReference type="EMBL" id="MBO0902979.1"/>
    </source>
</evidence>
<dbReference type="Proteomes" id="UP000664288">
    <property type="component" value="Unassembled WGS sequence"/>
</dbReference>